<feature type="transmembrane region" description="Helical" evidence="1">
    <location>
        <begin position="28"/>
        <end position="44"/>
    </location>
</feature>
<evidence type="ECO:0000313" key="3">
    <source>
        <dbReference type="EMBL" id="RSD30910.1"/>
    </source>
</evidence>
<proteinExistence type="predicted"/>
<evidence type="ECO:0008006" key="6">
    <source>
        <dbReference type="Google" id="ProtNLM"/>
    </source>
</evidence>
<protein>
    <recommendedName>
        <fullName evidence="6">O-succinylbenzoic acid--CoA ligase</fullName>
    </recommendedName>
</protein>
<comment type="caution">
    <text evidence="3">The sequence shown here is derived from an EMBL/GenBank/DDBJ whole genome shotgun (WGS) entry which is preliminary data.</text>
</comment>
<organism evidence="3 4">
    <name type="scientific">Vibrio pectenicida</name>
    <dbReference type="NCBI Taxonomy" id="62763"/>
    <lineage>
        <taxon>Bacteria</taxon>
        <taxon>Pseudomonadati</taxon>
        <taxon>Pseudomonadota</taxon>
        <taxon>Gammaproteobacteria</taxon>
        <taxon>Vibrionales</taxon>
        <taxon>Vibrionaceae</taxon>
        <taxon>Vibrio</taxon>
    </lineage>
</organism>
<dbReference type="EMBL" id="VTXC01000012">
    <property type="protein sequence ID" value="NOH70917.1"/>
    <property type="molecule type" value="Genomic_DNA"/>
</dbReference>
<sequence>MISKAIIVLATLLQLIVATQSEGLIRALSELSAFLLVVSLLLIYRTKRRSEGSETQAYRY</sequence>
<dbReference type="RefSeq" id="WP_125321641.1">
    <property type="nucleotide sequence ID" value="NZ_AP024889.1"/>
</dbReference>
<gene>
    <name evidence="3" type="ORF">EJA03_11440</name>
    <name evidence="2" type="ORF">F0225_06125</name>
</gene>
<evidence type="ECO:0000313" key="2">
    <source>
        <dbReference type="EMBL" id="NOH70917.1"/>
    </source>
</evidence>
<evidence type="ECO:0000313" key="5">
    <source>
        <dbReference type="Proteomes" id="UP000565719"/>
    </source>
</evidence>
<keyword evidence="1" id="KW-1133">Transmembrane helix</keyword>
<keyword evidence="1" id="KW-0812">Transmembrane</keyword>
<accession>A0A427U2L3</accession>
<keyword evidence="4" id="KW-1185">Reference proteome</keyword>
<evidence type="ECO:0000256" key="1">
    <source>
        <dbReference type="SAM" id="Phobius"/>
    </source>
</evidence>
<dbReference type="AlphaFoldDB" id="A0A427U2L3"/>
<evidence type="ECO:0000313" key="4">
    <source>
        <dbReference type="Proteomes" id="UP000269041"/>
    </source>
</evidence>
<reference evidence="2 5" key="2">
    <citation type="submission" date="2019-09" db="EMBL/GenBank/DDBJ databases">
        <title>Draft genome sequencing and comparative genomics of hatchery-associated Vibrios.</title>
        <authorList>
            <person name="Kehlet-Delgado H."/>
            <person name="Mueller R.S."/>
        </authorList>
    </citation>
    <scope>NUCLEOTIDE SEQUENCE [LARGE SCALE GENOMIC DNA]</scope>
    <source>
        <strain evidence="2 5">99-46-Y</strain>
    </source>
</reference>
<dbReference type="EMBL" id="RSFA01000048">
    <property type="protein sequence ID" value="RSD30910.1"/>
    <property type="molecule type" value="Genomic_DNA"/>
</dbReference>
<reference evidence="3 4" key="1">
    <citation type="submission" date="2018-12" db="EMBL/GenBank/DDBJ databases">
        <title>Genomic taxonomy of the Vibrionaceae family.</title>
        <authorList>
            <person name="Gomez-Gil B."/>
            <person name="Enciso-Ibarra K."/>
        </authorList>
    </citation>
    <scope>NUCLEOTIDE SEQUENCE [LARGE SCALE GENOMIC DNA]</scope>
    <source>
        <strain evidence="3 4">CAIM 594</strain>
    </source>
</reference>
<dbReference type="Proteomes" id="UP000269041">
    <property type="component" value="Unassembled WGS sequence"/>
</dbReference>
<keyword evidence="1" id="KW-0472">Membrane</keyword>
<dbReference type="Proteomes" id="UP000565719">
    <property type="component" value="Unassembled WGS sequence"/>
</dbReference>
<name>A0A427U2L3_9VIBR</name>